<evidence type="ECO:0000313" key="1">
    <source>
        <dbReference type="EMBL" id="GAI60403.1"/>
    </source>
</evidence>
<organism evidence="1">
    <name type="scientific">marine sediment metagenome</name>
    <dbReference type="NCBI Taxonomy" id="412755"/>
    <lineage>
        <taxon>unclassified sequences</taxon>
        <taxon>metagenomes</taxon>
        <taxon>ecological metagenomes</taxon>
    </lineage>
</organism>
<dbReference type="EMBL" id="BARW01004156">
    <property type="protein sequence ID" value="GAI60403.1"/>
    <property type="molecule type" value="Genomic_DNA"/>
</dbReference>
<feature type="non-terminal residue" evidence="1">
    <location>
        <position position="1"/>
    </location>
</feature>
<protein>
    <submittedName>
        <fullName evidence="1">Uncharacterized protein</fullName>
    </submittedName>
</protein>
<name>X1PWW2_9ZZZZ</name>
<gene>
    <name evidence="1" type="ORF">S12H4_09965</name>
</gene>
<accession>X1PWW2</accession>
<reference evidence="1" key="1">
    <citation type="journal article" date="2014" name="Front. Microbiol.">
        <title>High frequency of phylogenetically diverse reductive dehalogenase-homologous genes in deep subseafloor sedimentary metagenomes.</title>
        <authorList>
            <person name="Kawai M."/>
            <person name="Futagami T."/>
            <person name="Toyoda A."/>
            <person name="Takaki Y."/>
            <person name="Nishi S."/>
            <person name="Hori S."/>
            <person name="Arai W."/>
            <person name="Tsubouchi T."/>
            <person name="Morono Y."/>
            <person name="Uchiyama I."/>
            <person name="Ito T."/>
            <person name="Fujiyama A."/>
            <person name="Inagaki F."/>
            <person name="Takami H."/>
        </authorList>
    </citation>
    <scope>NUCLEOTIDE SEQUENCE</scope>
    <source>
        <strain evidence="1">Expedition CK06-06</strain>
    </source>
</reference>
<dbReference type="AlphaFoldDB" id="X1PWW2"/>
<proteinExistence type="predicted"/>
<comment type="caution">
    <text evidence="1">The sequence shown here is derived from an EMBL/GenBank/DDBJ whole genome shotgun (WGS) entry which is preliminary data.</text>
</comment>
<sequence>GSFGSKINSRNLNFRLFLKIASDAVWINPPETKSR</sequence>